<evidence type="ECO:0000259" key="2">
    <source>
        <dbReference type="Pfam" id="PF00652"/>
    </source>
</evidence>
<dbReference type="InterPro" id="IPR035992">
    <property type="entry name" value="Ricin_B-like_lectins"/>
</dbReference>
<sequence>MLKNLSINKNCFSSLCKSVTAASVLLLCSHTTTAQVDVPVHLIPADGSYYLSARSTDELLENALGKGDEFLDSIDEQAGDPPFCDDAPQAGLKLLESFFKFVPGAGKIPELVKIFTQFGVIATCKGGGLNYTWDEIMEAVDKKIDIALTDLQRRQMKDLYGYFSLEFASQTDLIELAGEGQLSEDEILLVIGQLENIITDVEAAEVMFGVGKKWAQVTYLPYLYSLKYNIQLVLVELYSAHGNLENLAQNHLNLSIPQSRMRAIKNLEEANDHYGRFVYDYSKANATYQLKVGRTGPFSSYERFFTLDIYQPNGDRNRYESECHGALCNGSVSNWYNHVDDKLADAADTYKNMWKKIYSTRDETFRDFVEATNYFKGEQLVLVPFSSNIPFSGERNACMRADNHNYKSADVKMAVCEMNQGHNHLSGLNIDDRNNNPDTWRFHDKSGLLINEATGLCLDIASNDSDIVLNQCNYDLDPEREEKTSQEWAVLEHGFIVNRKTGQCLNTPSDNSSFAVLGTCKVANLKTRTVDLGDHKFRPTQGYRWKVLRTENCDDTGACELDRNNWPYSTETSVPSRRAQAKDRFVLPADTIDKFHRYARIDDVTNGFTDTGFLEMSRDKDYAQWEDLEVIAGKYQMTVYYNGGTKGTRSGLTIDLKVNEQLIDANLAVPELNAGDTQVETYIVDLPKFGNKVALASSGNSGIFLIDKVIFTPISE</sequence>
<dbReference type="Gene3D" id="2.80.10.50">
    <property type="match status" value="1"/>
</dbReference>
<evidence type="ECO:0000313" key="4">
    <source>
        <dbReference type="Proteomes" id="UP001465153"/>
    </source>
</evidence>
<dbReference type="Pfam" id="PF00652">
    <property type="entry name" value="Ricin_B_lectin"/>
    <property type="match status" value="1"/>
</dbReference>
<accession>A0ABQ0A7P2</accession>
<dbReference type="RefSeq" id="WP_353302263.1">
    <property type="nucleotide sequence ID" value="NZ_BAABWN010000004.1"/>
</dbReference>
<dbReference type="PROSITE" id="PS50231">
    <property type="entry name" value="RICIN_B_LECTIN"/>
    <property type="match status" value="1"/>
</dbReference>
<dbReference type="Proteomes" id="UP001465153">
    <property type="component" value="Unassembled WGS sequence"/>
</dbReference>
<dbReference type="EMBL" id="BAABWN010000004">
    <property type="protein sequence ID" value="GAA6167656.1"/>
    <property type="molecule type" value="Genomic_DNA"/>
</dbReference>
<dbReference type="Gene3D" id="2.60.120.260">
    <property type="entry name" value="Galactose-binding domain-like"/>
    <property type="match status" value="1"/>
</dbReference>
<dbReference type="SUPFAM" id="SSF50370">
    <property type="entry name" value="Ricin B-like lectins"/>
    <property type="match status" value="1"/>
</dbReference>
<feature type="domain" description="Ricin B lectin" evidence="2">
    <location>
        <begin position="395"/>
        <end position="516"/>
    </location>
</feature>
<name>A0ABQ0A7P2_9GAMM</name>
<reference evidence="3 4" key="1">
    <citation type="submission" date="2024-04" db="EMBL/GenBank/DDBJ databases">
        <title>Draft genome sequence of Sessilibacter corallicola NBRC 116591.</title>
        <authorList>
            <person name="Miyakawa T."/>
            <person name="Kusuya Y."/>
            <person name="Miura T."/>
        </authorList>
    </citation>
    <scope>NUCLEOTIDE SEQUENCE [LARGE SCALE GENOMIC DNA]</scope>
    <source>
        <strain evidence="3 4">KU-00831-HH</strain>
    </source>
</reference>
<organism evidence="3 4">
    <name type="scientific">Sessilibacter corallicola</name>
    <dbReference type="NCBI Taxonomy" id="2904075"/>
    <lineage>
        <taxon>Bacteria</taxon>
        <taxon>Pseudomonadati</taxon>
        <taxon>Pseudomonadota</taxon>
        <taxon>Gammaproteobacteria</taxon>
        <taxon>Cellvibrionales</taxon>
        <taxon>Cellvibrionaceae</taxon>
        <taxon>Sessilibacter</taxon>
    </lineage>
</organism>
<evidence type="ECO:0000256" key="1">
    <source>
        <dbReference type="SAM" id="SignalP"/>
    </source>
</evidence>
<protein>
    <recommendedName>
        <fullName evidence="2">Ricin B lectin domain-containing protein</fullName>
    </recommendedName>
</protein>
<proteinExistence type="predicted"/>
<feature type="chain" id="PRO_5047163897" description="Ricin B lectin domain-containing protein" evidence="1">
    <location>
        <begin position="35"/>
        <end position="716"/>
    </location>
</feature>
<feature type="signal peptide" evidence="1">
    <location>
        <begin position="1"/>
        <end position="34"/>
    </location>
</feature>
<dbReference type="InterPro" id="IPR000772">
    <property type="entry name" value="Ricin_B_lectin"/>
</dbReference>
<comment type="caution">
    <text evidence="3">The sequence shown here is derived from an EMBL/GenBank/DDBJ whole genome shotgun (WGS) entry which is preliminary data.</text>
</comment>
<gene>
    <name evidence="3" type="ORF">NBRC116591_14660</name>
</gene>
<keyword evidence="4" id="KW-1185">Reference proteome</keyword>
<evidence type="ECO:0000313" key="3">
    <source>
        <dbReference type="EMBL" id="GAA6167656.1"/>
    </source>
</evidence>
<keyword evidence="1" id="KW-0732">Signal</keyword>